<evidence type="ECO:0000313" key="3">
    <source>
        <dbReference type="Proteomes" id="UP000003779"/>
    </source>
</evidence>
<organism evidence="2 3">
    <name type="scientific">Nocardiopsis alba (strain ATCC BAA-2165 / BE74)</name>
    <dbReference type="NCBI Taxonomy" id="1205910"/>
    <lineage>
        <taxon>Bacteria</taxon>
        <taxon>Bacillati</taxon>
        <taxon>Actinomycetota</taxon>
        <taxon>Actinomycetes</taxon>
        <taxon>Streptosporangiales</taxon>
        <taxon>Nocardiopsidaceae</taxon>
        <taxon>Nocardiopsis</taxon>
    </lineage>
</organism>
<reference evidence="2 3" key="1">
    <citation type="journal article" date="2012" name="J. Bacteriol.">
        <title>Whole-Genome Sequence of Nocardiopsis alba Strain ATCC BAA-2165, Associated with Honeybees.</title>
        <authorList>
            <person name="Qiao J."/>
            <person name="Chen L."/>
            <person name="Li Y."/>
            <person name="Wang J."/>
            <person name="Zhang W."/>
            <person name="Chen S."/>
        </authorList>
    </citation>
    <scope>NUCLEOTIDE SEQUENCE [LARGE SCALE GENOMIC DNA]</scope>
    <source>
        <strain evidence="3">ATCC BAA-2165 / BE74</strain>
    </source>
</reference>
<protein>
    <submittedName>
        <fullName evidence="2">Uncharacterized protein</fullName>
    </submittedName>
</protein>
<dbReference type="AlphaFoldDB" id="J7LBD3"/>
<dbReference type="HOGENOM" id="CLU_3236691_0_0_11"/>
<dbReference type="STRING" id="1205910.B005_3282"/>
<dbReference type="EMBL" id="CP003788">
    <property type="protein sequence ID" value="AFR08104.1"/>
    <property type="molecule type" value="Genomic_DNA"/>
</dbReference>
<name>J7LBD3_NOCAA</name>
<evidence type="ECO:0000313" key="2">
    <source>
        <dbReference type="EMBL" id="AFR08104.1"/>
    </source>
</evidence>
<dbReference type="Proteomes" id="UP000003779">
    <property type="component" value="Chromosome"/>
</dbReference>
<proteinExistence type="predicted"/>
<accession>J7LBD3</accession>
<gene>
    <name evidence="2" type="ordered locus">B005_3282</name>
</gene>
<evidence type="ECO:0000256" key="1">
    <source>
        <dbReference type="SAM" id="MobiDB-lite"/>
    </source>
</evidence>
<feature type="compositionally biased region" description="Basic residues" evidence="1">
    <location>
        <begin position="21"/>
        <end position="43"/>
    </location>
</feature>
<sequence>MIEPLVIPRSGRTEPESQPKAAHRRGHRRESGHLHPSPHHLVL</sequence>
<dbReference type="KEGG" id="nal:B005_3282"/>
<dbReference type="PATRIC" id="fig|1205910.3.peg.3098"/>
<reference evidence="3" key="2">
    <citation type="submission" date="2012-08" db="EMBL/GenBank/DDBJ databases">
        <title>Whole-genome sequence of Nocardiopsis alba strain ATCC BAA-2165 associated with honeybees.</title>
        <authorList>
            <person name="Qiao J."/>
            <person name="Chen L."/>
            <person name="Li Y."/>
            <person name="Wang J."/>
            <person name="Zhang W."/>
            <person name="Chen S."/>
        </authorList>
    </citation>
    <scope>NUCLEOTIDE SEQUENCE [LARGE SCALE GENOMIC DNA]</scope>
    <source>
        <strain evidence="3">ATCC BAA-2165 / BE74</strain>
    </source>
</reference>
<feature type="region of interest" description="Disordered" evidence="1">
    <location>
        <begin position="1"/>
        <end position="43"/>
    </location>
</feature>